<evidence type="ECO:0000313" key="1">
    <source>
        <dbReference type="EMBL" id="KAI2382620.1"/>
    </source>
</evidence>
<protein>
    <submittedName>
        <fullName evidence="1">Uncharacterized protein</fullName>
    </submittedName>
</protein>
<comment type="caution">
    <text evidence="1">The sequence shown here is derived from an EMBL/GenBank/DDBJ whole genome shotgun (WGS) entry which is preliminary data.</text>
</comment>
<reference evidence="1" key="1">
    <citation type="journal article" date="2022" name="bioRxiv">
        <title>Population genetic analysis of Ophidiomyces ophidiicola, the causative agent of snake fungal disease, indicates recent introductions to the USA.</title>
        <authorList>
            <person name="Ladner J.T."/>
            <person name="Palmer J.M."/>
            <person name="Ettinger C.L."/>
            <person name="Stajich J.E."/>
            <person name="Farrell T.M."/>
            <person name="Glorioso B.M."/>
            <person name="Lawson B."/>
            <person name="Price S.J."/>
            <person name="Stengle A.G."/>
            <person name="Grear D.A."/>
            <person name="Lorch J.M."/>
        </authorList>
    </citation>
    <scope>NUCLEOTIDE SEQUENCE</scope>
    <source>
        <strain evidence="1">NWHC 24266-5</strain>
    </source>
</reference>
<dbReference type="EMBL" id="JALBCA010000115">
    <property type="protein sequence ID" value="KAI2382620.1"/>
    <property type="molecule type" value="Genomic_DNA"/>
</dbReference>
<proteinExistence type="predicted"/>
<gene>
    <name evidence="1" type="ORF">LOY88_005842</name>
</gene>
<organism evidence="1">
    <name type="scientific">Ophidiomyces ophidiicola</name>
    <dbReference type="NCBI Taxonomy" id="1387563"/>
    <lineage>
        <taxon>Eukaryota</taxon>
        <taxon>Fungi</taxon>
        <taxon>Dikarya</taxon>
        <taxon>Ascomycota</taxon>
        <taxon>Pezizomycotina</taxon>
        <taxon>Eurotiomycetes</taxon>
        <taxon>Eurotiomycetidae</taxon>
        <taxon>Onygenales</taxon>
        <taxon>Onygenaceae</taxon>
        <taxon>Ophidiomyces</taxon>
    </lineage>
</organism>
<sequence>MATPSISSAHGTDKRASSVAAGTKMSSRQSRNHGSASPHTPQQSRHMHSPFTGPSSPGSSFRHEEDSVIIEIGSRYLRAGFEGNSVPMCIVGFNPEEGRRVGDYRGWIKSTDQDAQIGKIPPTPLGQWSTKYELWTKDIRDFDISLFEAKLERSIRELYNKYLLTDAGSSRLILVLPSIVPHPLLSSLLSTIFHRWRYPSITLLPSPAMAAVAAGVRSALVVDIGWEETTITAIYEYREIQSKRSVRAMRLLMQHLGRYLTGIAGRKGDSTGGADDLVELNFELCEEILTRFAWCRPRRKSQQIFPEQQSETSGQVAPDNSVLDSMSESKAAETVSLPLPVEDTLACIDVPFSCFPELVEQSLFGNGVGDREFDDEDTPLDKLVYNTLLSLSSDARGACISRVTFAGGGSLIPGIRQRILEDVKAIIDQRQWSPAGTHTLKKRPGKLQLSSIDQQLKTPSFEPSTHQQSTRASERAPDTSFIDERLQHNDRDSHPQMNGALRQVDSLGSWAGASLVASLRVRGFVEVDREKFLQHGLSGANRDHNISTIMDRRSGYGPSMSKSGGDRSSWTLGEWA</sequence>
<name>A0ACB8UPN7_9EURO</name>
<accession>A0ACB8UPN7</accession>